<dbReference type="EMBL" id="JN944131">
    <property type="protein sequence ID" value="AFD61591.1"/>
    <property type="molecule type" value="mRNA"/>
</dbReference>
<evidence type="ECO:0000256" key="1">
    <source>
        <dbReference type="SAM" id="Phobius"/>
    </source>
</evidence>
<keyword evidence="2" id="KW-0496">Mitochondrion</keyword>
<geneLocation type="mitochondrion" evidence="2"/>
<keyword evidence="1" id="KW-0812">Transmembrane</keyword>
<organism evidence="2">
    <name type="scientific">Wallaceina sp. Wsd</name>
    <dbReference type="NCBI Taxonomy" id="265973"/>
    <lineage>
        <taxon>Eukaryota</taxon>
        <taxon>Discoba</taxon>
        <taxon>Euglenozoa</taxon>
        <taxon>Kinetoplastea</taxon>
        <taxon>Metakinetoplastina</taxon>
        <taxon>Trypanosomatida</taxon>
        <taxon>Trypanosomatidae</taxon>
        <taxon>Leishmaniinae</taxon>
        <taxon>Wallaceina</taxon>
    </lineage>
</organism>
<evidence type="ECO:0000313" key="2">
    <source>
        <dbReference type="EMBL" id="AFD61591.1"/>
    </source>
</evidence>
<feature type="transmembrane region" description="Helical" evidence="1">
    <location>
        <begin position="39"/>
        <end position="58"/>
    </location>
</feature>
<name>H9AZI5_9TRYP</name>
<keyword evidence="1" id="KW-0472">Membrane</keyword>
<sequence length="82" mass="10102">MPSTLFIIIKKWRELSWVCLLERKSPLGAKPESRDAVNLIRLFVFVVFVFFVLPFLLFAIKEWWFYWLSRFEIIYTFYIIFL</sequence>
<accession>H9AZI5</accession>
<proteinExistence type="evidence at transcript level"/>
<reference evidence="2" key="1">
    <citation type="journal article" date="2012" name="Mol. Biol.">
        <title>Three patterns of trypanosomatid cryptogenes structural organization.</title>
        <authorList>
            <person name="Gerasimov E.S."/>
            <person name="Efimova N.S."/>
            <person name="Kolesnikov A.A."/>
        </authorList>
    </citation>
    <scope>NUCLEOTIDE SEQUENCE</scope>
</reference>
<dbReference type="AlphaFoldDB" id="H9AZI5"/>
<gene>
    <name evidence="2" type="primary">rps12</name>
</gene>
<keyword evidence="1" id="KW-1133">Transmembrane helix</keyword>
<protein>
    <submittedName>
        <fullName evidence="2">SNARE-like protein</fullName>
    </submittedName>
</protein>
<feature type="transmembrane region" description="Helical" evidence="1">
    <location>
        <begin position="64"/>
        <end position="81"/>
    </location>
</feature>